<dbReference type="PhylomeDB" id="B3S3W4"/>
<dbReference type="OrthoDB" id="10248487at2759"/>
<comment type="similarity">
    <text evidence="1">Belongs to the dynein light chain Tctex-type family.</text>
</comment>
<dbReference type="InParanoid" id="B3S3W4"/>
<dbReference type="InterPro" id="IPR038586">
    <property type="entry name" value="Tctex-1-like_sf"/>
</dbReference>
<feature type="non-terminal residue" evidence="2">
    <location>
        <position position="1"/>
    </location>
</feature>
<dbReference type="KEGG" id="tad:TRIADDRAFT_17289"/>
<gene>
    <name evidence="2" type="ORF">TRIADDRAFT_17289</name>
</gene>
<dbReference type="Gene3D" id="3.30.1140.40">
    <property type="entry name" value="Tctex-1"/>
    <property type="match status" value="1"/>
</dbReference>
<dbReference type="GO" id="GO:0005737">
    <property type="term" value="C:cytoplasm"/>
    <property type="evidence" value="ECO:0000318"/>
    <property type="project" value="GO_Central"/>
</dbReference>
<dbReference type="CDD" id="cd21451">
    <property type="entry name" value="DLC-like_TCTEX1D"/>
    <property type="match status" value="1"/>
</dbReference>
<dbReference type="STRING" id="10228.B3S3W4"/>
<dbReference type="Proteomes" id="UP000009022">
    <property type="component" value="Unassembled WGS sequence"/>
</dbReference>
<accession>B3S3W4</accession>
<proteinExistence type="inferred from homology"/>
<feature type="non-terminal residue" evidence="2">
    <location>
        <position position="116"/>
    </location>
</feature>
<dbReference type="PANTHER" id="PTHR21255">
    <property type="entry name" value="T-COMPLEX-ASSOCIATED-TESTIS-EXPRESSED 1/ DYNEIN LIGHT CHAIN"/>
    <property type="match status" value="1"/>
</dbReference>
<dbReference type="GeneID" id="6756295"/>
<sequence>LDRTFKLTPSNFFPERKVQAIIREVLKKHLQNVVYNSDKCATLSKLISDEIKQRVKNLNLDRFKIIAVVHLGSDGSQSLNIGSRCVWNTQFDNFASSTFQSNTLFAVAAVYAVYFE</sequence>
<dbReference type="Pfam" id="PF03645">
    <property type="entry name" value="Tctex-1"/>
    <property type="match status" value="1"/>
</dbReference>
<dbReference type="PANTHER" id="PTHR21255:SF65">
    <property type="entry name" value="TCTEX1 DOMAIN-CONTAINING PROTEIN 2"/>
    <property type="match status" value="1"/>
</dbReference>
<dbReference type="HOGENOM" id="CLU_097204_4_3_1"/>
<dbReference type="OMA" id="MEYENTY"/>
<reference evidence="2 3" key="1">
    <citation type="journal article" date="2008" name="Nature">
        <title>The Trichoplax genome and the nature of placozoans.</title>
        <authorList>
            <person name="Srivastava M."/>
            <person name="Begovic E."/>
            <person name="Chapman J."/>
            <person name="Putnam N.H."/>
            <person name="Hellsten U."/>
            <person name="Kawashima T."/>
            <person name="Kuo A."/>
            <person name="Mitros T."/>
            <person name="Salamov A."/>
            <person name="Carpenter M.L."/>
            <person name="Signorovitch A.Y."/>
            <person name="Moreno M.A."/>
            <person name="Kamm K."/>
            <person name="Grimwood J."/>
            <person name="Schmutz J."/>
            <person name="Shapiro H."/>
            <person name="Grigoriev I.V."/>
            <person name="Buss L.W."/>
            <person name="Schierwater B."/>
            <person name="Dellaporta S.L."/>
            <person name="Rokhsar D.S."/>
        </authorList>
    </citation>
    <scope>NUCLEOTIDE SEQUENCE [LARGE SCALE GENOMIC DNA]</scope>
    <source>
        <strain evidence="2 3">Grell-BS-1999</strain>
    </source>
</reference>
<dbReference type="AlphaFoldDB" id="B3S3W4"/>
<protein>
    <submittedName>
        <fullName evidence="2">Uncharacterized protein</fullName>
    </submittedName>
</protein>
<dbReference type="InterPro" id="IPR005334">
    <property type="entry name" value="Tctex-1-like"/>
</dbReference>
<name>B3S3W4_TRIAD</name>
<dbReference type="CTD" id="6756295"/>
<dbReference type="GO" id="GO:0045505">
    <property type="term" value="F:dynein intermediate chain binding"/>
    <property type="evidence" value="ECO:0000318"/>
    <property type="project" value="GO_Central"/>
</dbReference>
<dbReference type="GO" id="GO:0005868">
    <property type="term" value="C:cytoplasmic dynein complex"/>
    <property type="evidence" value="ECO:0000318"/>
    <property type="project" value="GO_Central"/>
</dbReference>
<evidence type="ECO:0000256" key="1">
    <source>
        <dbReference type="ARBA" id="ARBA00005361"/>
    </source>
</evidence>
<evidence type="ECO:0000313" key="2">
    <source>
        <dbReference type="EMBL" id="EDV22352.1"/>
    </source>
</evidence>
<dbReference type="RefSeq" id="XP_002114896.1">
    <property type="nucleotide sequence ID" value="XM_002114860.2"/>
</dbReference>
<keyword evidence="3" id="KW-1185">Reference proteome</keyword>
<dbReference type="GO" id="GO:0007018">
    <property type="term" value="P:microtubule-based movement"/>
    <property type="evidence" value="ECO:0000318"/>
    <property type="project" value="GO_Central"/>
</dbReference>
<dbReference type="eggNOG" id="KOG4108">
    <property type="taxonomic scope" value="Eukaryota"/>
</dbReference>
<dbReference type="EMBL" id="DS985249">
    <property type="protein sequence ID" value="EDV22352.1"/>
    <property type="molecule type" value="Genomic_DNA"/>
</dbReference>
<organism evidence="2 3">
    <name type="scientific">Trichoplax adhaerens</name>
    <name type="common">Trichoplax reptans</name>
    <dbReference type="NCBI Taxonomy" id="10228"/>
    <lineage>
        <taxon>Eukaryota</taxon>
        <taxon>Metazoa</taxon>
        <taxon>Placozoa</taxon>
        <taxon>Uniplacotomia</taxon>
        <taxon>Trichoplacea</taxon>
        <taxon>Trichoplacidae</taxon>
        <taxon>Trichoplax</taxon>
    </lineage>
</organism>
<evidence type="ECO:0000313" key="3">
    <source>
        <dbReference type="Proteomes" id="UP000009022"/>
    </source>
</evidence>